<organism evidence="1 2">
    <name type="scientific">Flavobacterium johnsoniae</name>
    <name type="common">Cytophaga johnsonae</name>
    <dbReference type="NCBI Taxonomy" id="986"/>
    <lineage>
        <taxon>Bacteria</taxon>
        <taxon>Pseudomonadati</taxon>
        <taxon>Bacteroidota</taxon>
        <taxon>Flavobacteriia</taxon>
        <taxon>Flavobacteriales</taxon>
        <taxon>Flavobacteriaceae</taxon>
        <taxon>Flavobacterium</taxon>
    </lineage>
</organism>
<name>A0A1M5HBC9_FLAJO</name>
<dbReference type="EMBL" id="FQWH01000001">
    <property type="protein sequence ID" value="SHG13289.1"/>
    <property type="molecule type" value="Genomic_DNA"/>
</dbReference>
<gene>
    <name evidence="1" type="ORF">SAMN05444388_101786</name>
</gene>
<dbReference type="AlphaFoldDB" id="A0A1M5HBC9"/>
<dbReference type="Proteomes" id="UP000184112">
    <property type="component" value="Unassembled WGS sequence"/>
</dbReference>
<dbReference type="RefSeq" id="WP_073408221.1">
    <property type="nucleotide sequence ID" value="NZ_FQWH01000001.1"/>
</dbReference>
<proteinExistence type="predicted"/>
<evidence type="ECO:0000313" key="2">
    <source>
        <dbReference type="Proteomes" id="UP000184112"/>
    </source>
</evidence>
<accession>A0A1M5HBC9</accession>
<protein>
    <submittedName>
        <fullName evidence="1">Uncharacterized protein</fullName>
    </submittedName>
</protein>
<evidence type="ECO:0000313" key="1">
    <source>
        <dbReference type="EMBL" id="SHG13289.1"/>
    </source>
</evidence>
<dbReference type="InterPro" id="IPR036440">
    <property type="entry name" value="Peptidase_C15-like_sf"/>
</dbReference>
<reference evidence="1 2" key="1">
    <citation type="submission" date="2016-11" db="EMBL/GenBank/DDBJ databases">
        <authorList>
            <person name="Jaros S."/>
            <person name="Januszkiewicz K."/>
            <person name="Wedrychowicz H."/>
        </authorList>
    </citation>
    <scope>NUCLEOTIDE SEQUENCE [LARGE SCALE GENOMIC DNA]</scope>
    <source>
        <strain evidence="1 2">DSM 6792</strain>
    </source>
</reference>
<dbReference type="SUPFAM" id="SSF53182">
    <property type="entry name" value="Pyrrolidone carboxyl peptidase (pyroglutamate aminopeptidase)"/>
    <property type="match status" value="1"/>
</dbReference>
<sequence>MRKTTKIITGGSCTIRVKGNITTKTGGKTVIWAKGGIEINSSGSITYSAAEGHFYGDYVPPEELYTTHPTVLRVEFFDETNKLLNQNTKDFYYGKKLKLKVTTRDAKDGTLIFVKLQAKSKSKNQPFDLMSPNRKYNWWAKEVVDNKFETPFFELNPNWYSDDFEYYDYNDHNTKIKEEDLNEFYAEVRFDSKTVYFPLAGERLKPIAYKRNYEELIGLFKTDNSGEKDLIENYENRFIDSVKYFKNIVDDFSEFIHEDNCDLTIDQIDAEVLKTARQLWEEAVWQNRGYDLKTETKDKETGQENTVVTSVKAILDDRPLYWARISMQVILKRHPAFYDDIKTLDQKDQEDFFVKSIVPKKSRLWKTIQLFEEQSRNYTNIDFSKAGYKKKVLITGFDPFFLNSIKYPNRYNILQSNPSGVVALALANNDKSGAYIQTMIVPTRYSDFDGSQDYDNGQGEGIVEKYIKPFVDQVDMIITVSQYLPNENVIDVFGTSRRGGLNDNMNFIRKSGSQAISTKIEWIQTTLPKTFINAPFVKFNWKYDDLPNPNNVVPQKDQILNEGSGGDYLSNEIFYRVGKIRSELRPSLATGHFHIEKIQDGRINEDLNPLKISNLLSIIRKGIEEGVKGI</sequence>
<dbReference type="Gene3D" id="3.40.630.20">
    <property type="entry name" value="Peptidase C15, pyroglutamyl peptidase I-like"/>
    <property type="match status" value="1"/>
</dbReference>